<dbReference type="InterPro" id="IPR012677">
    <property type="entry name" value="Nucleotide-bd_a/b_plait_sf"/>
</dbReference>
<protein>
    <recommendedName>
        <fullName evidence="5">Eukaryotic translation initiation factor 3 subunit B</fullName>
        <shortName evidence="5">eIF3b</shortName>
    </recommendedName>
    <alternativeName>
        <fullName evidence="5">eIF-3-eta</fullName>
    </alternativeName>
    <alternativeName>
        <fullName evidence="5">eIF3 p110</fullName>
    </alternativeName>
</protein>
<dbReference type="Pfam" id="PF00076">
    <property type="entry name" value="RRM_1"/>
    <property type="match status" value="1"/>
</dbReference>
<dbReference type="InterPro" id="IPR011400">
    <property type="entry name" value="EIF3B"/>
</dbReference>
<dbReference type="InterPro" id="IPR000504">
    <property type="entry name" value="RRM_dom"/>
</dbReference>
<evidence type="ECO:0000259" key="7">
    <source>
        <dbReference type="Pfam" id="PF08662"/>
    </source>
</evidence>
<evidence type="ECO:0000256" key="1">
    <source>
        <dbReference type="ARBA" id="ARBA00022490"/>
    </source>
</evidence>
<dbReference type="PANTHER" id="PTHR14068:SF0">
    <property type="entry name" value="EUKARYOTIC TRANSLATION INITIATION FACTOR 3 SUBUNIT B"/>
    <property type="match status" value="1"/>
</dbReference>
<reference evidence="8" key="2">
    <citation type="journal article" date="2023" name="Int. J. Mol. Sci.">
        <title>De Novo Assembly and Annotation of 11 Diverse Shrub Willow (Salix) Genomes Reveals Novel Gene Organization in Sex-Linked Regions.</title>
        <authorList>
            <person name="Hyden B."/>
            <person name="Feng K."/>
            <person name="Yates T.B."/>
            <person name="Jawdy S."/>
            <person name="Cereghino C."/>
            <person name="Smart L.B."/>
            <person name="Muchero W."/>
        </authorList>
    </citation>
    <scope>NUCLEOTIDE SEQUENCE</scope>
    <source>
        <tissue evidence="8">Shoot tip</tissue>
    </source>
</reference>
<dbReference type="EMBL" id="JAPFFI010000017">
    <property type="protein sequence ID" value="KAJ6354787.1"/>
    <property type="molecule type" value="Genomic_DNA"/>
</dbReference>
<dbReference type="HAMAP" id="MF_03001">
    <property type="entry name" value="eIF3b"/>
    <property type="match status" value="1"/>
</dbReference>
<dbReference type="Pfam" id="PF08662">
    <property type="entry name" value="eIF2A"/>
    <property type="match status" value="2"/>
</dbReference>
<comment type="function">
    <text evidence="5">RNA-binding component of the eukaryotic translation initiation factor 3 (eIF-3) complex, which is involved in protein synthesis of a specialized repertoire of mRNAs and, together with other initiation factors, stimulates binding of mRNA and methionyl-tRNAi to the 40S ribosome. The eIF-3 complex specifically targets and initiates translation of a subset of mRNAs involved in cell proliferation.</text>
</comment>
<evidence type="ECO:0000256" key="5">
    <source>
        <dbReference type="HAMAP-Rule" id="MF_03001"/>
    </source>
</evidence>
<feature type="domain" description="Translation initiation factor beta propellor-like" evidence="7">
    <location>
        <begin position="443"/>
        <end position="546"/>
    </location>
</feature>
<dbReference type="Gene3D" id="3.30.70.330">
    <property type="match status" value="1"/>
</dbReference>
<keyword evidence="4 5" id="KW-0648">Protein biosynthesis</keyword>
<evidence type="ECO:0000256" key="4">
    <source>
        <dbReference type="ARBA" id="ARBA00022917"/>
    </source>
</evidence>
<keyword evidence="3 5" id="KW-0694">RNA-binding</keyword>
<dbReference type="PIRSF" id="PIRSF036424">
    <property type="entry name" value="eIF3b"/>
    <property type="match status" value="1"/>
</dbReference>
<feature type="domain" description="RRM" evidence="6">
    <location>
        <begin position="79"/>
        <end position="116"/>
    </location>
</feature>
<comment type="similarity">
    <text evidence="5">Belongs to the eIF-3 subunit B family.</text>
</comment>
<evidence type="ECO:0000256" key="3">
    <source>
        <dbReference type="ARBA" id="ARBA00022884"/>
    </source>
</evidence>
<dbReference type="InterPro" id="IPR013979">
    <property type="entry name" value="TIF_beta_prop-like"/>
</dbReference>
<proteinExistence type="inferred from homology"/>
<feature type="domain" description="Translation initiation factor beta propellor-like" evidence="7">
    <location>
        <begin position="386"/>
        <end position="437"/>
    </location>
</feature>
<keyword evidence="1 5" id="KW-0963">Cytoplasm</keyword>
<dbReference type="SUPFAM" id="SSF54928">
    <property type="entry name" value="RNA-binding domain, RBD"/>
    <property type="match status" value="1"/>
</dbReference>
<comment type="caution">
    <text evidence="8">The sequence shown here is derived from an EMBL/GenBank/DDBJ whole genome shotgun (WGS) entry which is preliminary data.</text>
</comment>
<dbReference type="PANTHER" id="PTHR14068">
    <property type="entry name" value="EUKARYOTIC TRANSLATION INITIATION FACTOR 3 EIF3 -RELATED"/>
    <property type="match status" value="1"/>
</dbReference>
<dbReference type="InterPro" id="IPR035979">
    <property type="entry name" value="RBD_domain_sf"/>
</dbReference>
<sequence length="654" mass="75146">MGEISLSELEARANAAGIDLSQIDLDSIQLPPGDEFGIISDDEDVYQEEQLDFDYGLGNTIVVDNLPVVPMEKRMAFGCLLIPDTHKTLRYCFIEYNTPQEAELAKEKTNGYKLDRAHIFAVNMIQDFNRFMKVPDEWAPLEIRPYVPGENLQSWLADEKARDQFVIRASSDTEVFWNDARHLKPDPVYKRAYWTESFVQWSSLGTYLATVHRQGTAVWGGASTFNQLMRYAHPQVKLIDFSPGEKYLVTYSGHEPSNPRDANRVVINIFDVRTGKVMRDFKGSADEFAIGGTGGVAGVSWPVFKWGGGKDDKYFAKIGKNMISVYETESFSLVDKKSLKAESVVDFSWSPTDPILAFYVPELGGGNQPARVSLVQIPSKEELRQKNLFSVSDCKLYWQSNGDYLAVKVDRYTKTKKSTYTGFELFRIKERDIPIETAHNTGRVSKLTTLKGKQANALFWSPSGRYIILAGLKGFNGQLEFYNVDELETMATAEHFTATDVEWDPTGRYVATLVTSVHHEMENGFNIWSFNGKLLYRTLKDHFFQFLWRPRPPSLLSPEKEEEIAKNLKKYSKKYETEDQDVSLQLSEQDREKRRKLKDEWEKWVSEWKRLHEVEKLQRQMLRDGEASDEEEEYEAKEVEVEELLDVSEEVLSF</sequence>
<name>A0ABQ9AP90_9ROSI</name>
<keyword evidence="2 5" id="KW-0396">Initiation factor</keyword>
<evidence type="ECO:0000256" key="2">
    <source>
        <dbReference type="ARBA" id="ARBA00022540"/>
    </source>
</evidence>
<organism evidence="8 9">
    <name type="scientific">Salix suchowensis</name>
    <dbReference type="NCBI Taxonomy" id="1278906"/>
    <lineage>
        <taxon>Eukaryota</taxon>
        <taxon>Viridiplantae</taxon>
        <taxon>Streptophyta</taxon>
        <taxon>Embryophyta</taxon>
        <taxon>Tracheophyta</taxon>
        <taxon>Spermatophyta</taxon>
        <taxon>Magnoliopsida</taxon>
        <taxon>eudicotyledons</taxon>
        <taxon>Gunneridae</taxon>
        <taxon>Pentapetalae</taxon>
        <taxon>rosids</taxon>
        <taxon>fabids</taxon>
        <taxon>Malpighiales</taxon>
        <taxon>Salicaceae</taxon>
        <taxon>Saliceae</taxon>
        <taxon>Salix</taxon>
    </lineage>
</organism>
<comment type="subunit">
    <text evidence="5">Component of the eukaryotic translation initiation factor 3 (eIF-3) complex.</text>
</comment>
<comment type="subcellular location">
    <subcellularLocation>
        <location evidence="5">Cytoplasm</location>
    </subcellularLocation>
</comment>
<accession>A0ABQ9AP90</accession>
<evidence type="ECO:0000313" key="9">
    <source>
        <dbReference type="Proteomes" id="UP001141253"/>
    </source>
</evidence>
<dbReference type="SUPFAM" id="SSF82171">
    <property type="entry name" value="DPP6 N-terminal domain-like"/>
    <property type="match status" value="1"/>
</dbReference>
<keyword evidence="9" id="KW-1185">Reference proteome</keyword>
<gene>
    <name evidence="8" type="ORF">OIU77_005396</name>
</gene>
<evidence type="ECO:0000313" key="8">
    <source>
        <dbReference type="EMBL" id="KAJ6354787.1"/>
    </source>
</evidence>
<reference evidence="8" key="1">
    <citation type="submission" date="2022-10" db="EMBL/GenBank/DDBJ databases">
        <authorList>
            <person name="Hyden B.L."/>
            <person name="Feng K."/>
            <person name="Yates T."/>
            <person name="Jawdy S."/>
            <person name="Smart L.B."/>
            <person name="Muchero W."/>
        </authorList>
    </citation>
    <scope>NUCLEOTIDE SEQUENCE</scope>
    <source>
        <tissue evidence="8">Shoot tip</tissue>
    </source>
</reference>
<dbReference type="Proteomes" id="UP001141253">
    <property type="component" value="Chromosome 18"/>
</dbReference>
<evidence type="ECO:0000259" key="6">
    <source>
        <dbReference type="Pfam" id="PF00076"/>
    </source>
</evidence>
<dbReference type="InterPro" id="IPR015943">
    <property type="entry name" value="WD40/YVTN_repeat-like_dom_sf"/>
</dbReference>
<dbReference type="Gene3D" id="2.130.10.10">
    <property type="entry name" value="YVTN repeat-like/Quinoprotein amine dehydrogenase"/>
    <property type="match status" value="2"/>
</dbReference>